<feature type="compositionally biased region" description="Basic and acidic residues" evidence="1">
    <location>
        <begin position="147"/>
        <end position="156"/>
    </location>
</feature>
<name>A0A9E7JEI1_9LILI</name>
<dbReference type="AlphaFoldDB" id="A0A9E7JEI1"/>
<feature type="region of interest" description="Disordered" evidence="1">
    <location>
        <begin position="107"/>
        <end position="157"/>
    </location>
</feature>
<dbReference type="EMBL" id="CP097503">
    <property type="protein sequence ID" value="URD78163.1"/>
    <property type="molecule type" value="Genomic_DNA"/>
</dbReference>
<proteinExistence type="predicted"/>
<organism evidence="2 3">
    <name type="scientific">Musa troglodytarum</name>
    <name type="common">fe'i banana</name>
    <dbReference type="NCBI Taxonomy" id="320322"/>
    <lineage>
        <taxon>Eukaryota</taxon>
        <taxon>Viridiplantae</taxon>
        <taxon>Streptophyta</taxon>
        <taxon>Embryophyta</taxon>
        <taxon>Tracheophyta</taxon>
        <taxon>Spermatophyta</taxon>
        <taxon>Magnoliopsida</taxon>
        <taxon>Liliopsida</taxon>
        <taxon>Zingiberales</taxon>
        <taxon>Musaceae</taxon>
        <taxon>Musa</taxon>
    </lineage>
</organism>
<reference evidence="2" key="1">
    <citation type="submission" date="2022-05" db="EMBL/GenBank/DDBJ databases">
        <title>The Musa troglodytarum L. genome provides insights into the mechanism of non-climacteric behaviour and enrichment of carotenoids.</title>
        <authorList>
            <person name="Wang J."/>
        </authorList>
    </citation>
    <scope>NUCLEOTIDE SEQUENCE</scope>
    <source>
        <tissue evidence="2">Leaf</tissue>
    </source>
</reference>
<dbReference type="Proteomes" id="UP001055439">
    <property type="component" value="Chromosome 10"/>
</dbReference>
<keyword evidence="3" id="KW-1185">Reference proteome</keyword>
<feature type="compositionally biased region" description="Low complexity" evidence="1">
    <location>
        <begin position="125"/>
        <end position="137"/>
    </location>
</feature>
<evidence type="ECO:0000313" key="3">
    <source>
        <dbReference type="Proteomes" id="UP001055439"/>
    </source>
</evidence>
<feature type="compositionally biased region" description="Low complexity" evidence="1">
    <location>
        <begin position="41"/>
        <end position="53"/>
    </location>
</feature>
<gene>
    <name evidence="2" type="ORF">MUK42_19020</name>
</gene>
<evidence type="ECO:0000256" key="1">
    <source>
        <dbReference type="SAM" id="MobiDB-lite"/>
    </source>
</evidence>
<accession>A0A9E7JEI1</accession>
<sequence>MGSTYWSYGSRFSRQWSSVTGNLGVNEEEPRGQITERASQEQEQAQAQAGRGRLPCRSRDPSHPSELASVVAPTRELRHVHNRACEPLQRGMRSHGGARSTARLARASPCRHRHRPAPAPPAGTPPWSSTRWPPTTRRAGRPGIARGDGEGGRVDEDGVDVTVSFSVAIDEYSAPFSLDHPSILCTSFGAIPIRPRMPLD</sequence>
<protein>
    <submittedName>
        <fullName evidence="2">Uncharacterized protein</fullName>
    </submittedName>
</protein>
<evidence type="ECO:0000313" key="2">
    <source>
        <dbReference type="EMBL" id="URD78163.1"/>
    </source>
</evidence>
<feature type="region of interest" description="Disordered" evidence="1">
    <location>
        <begin position="17"/>
        <end position="68"/>
    </location>
</feature>